<dbReference type="SUPFAM" id="SSF110849">
    <property type="entry name" value="ParB/Sulfiredoxin"/>
    <property type="match status" value="1"/>
</dbReference>
<evidence type="ECO:0000313" key="3">
    <source>
        <dbReference type="Proteomes" id="UP001501094"/>
    </source>
</evidence>
<accession>A0ABN2ND93</accession>
<dbReference type="InterPro" id="IPR036086">
    <property type="entry name" value="ParB/Sulfiredoxin_sf"/>
</dbReference>
<keyword evidence="3" id="KW-1185">Reference proteome</keyword>
<comment type="caution">
    <text evidence="2">The sequence shown here is derived from an EMBL/GenBank/DDBJ whole genome shotgun (WGS) entry which is preliminary data.</text>
</comment>
<reference evidence="2 3" key="1">
    <citation type="journal article" date="2019" name="Int. J. Syst. Evol. Microbiol.">
        <title>The Global Catalogue of Microorganisms (GCM) 10K type strain sequencing project: providing services to taxonomists for standard genome sequencing and annotation.</title>
        <authorList>
            <consortium name="The Broad Institute Genomics Platform"/>
            <consortium name="The Broad Institute Genome Sequencing Center for Infectious Disease"/>
            <person name="Wu L."/>
            <person name="Ma J."/>
        </authorList>
    </citation>
    <scope>NUCLEOTIDE SEQUENCE [LARGE SCALE GENOMIC DNA]</scope>
    <source>
        <strain evidence="2 3">JCM 14326</strain>
    </source>
</reference>
<evidence type="ECO:0000313" key="2">
    <source>
        <dbReference type="EMBL" id="GAA1862475.1"/>
    </source>
</evidence>
<proteinExistence type="predicted"/>
<evidence type="ECO:0008006" key="4">
    <source>
        <dbReference type="Google" id="ProtNLM"/>
    </source>
</evidence>
<dbReference type="RefSeq" id="WP_344102226.1">
    <property type="nucleotide sequence ID" value="NZ_BAAANL010000003.1"/>
</dbReference>
<sequence>MAYEAPPIVEVELSDLHLDKANYRIEEVQPSEQAVRNHLYVEQDVPELASLILREGYIDIEVPLVVQEDGVYVVLEGNRRVTALQTLLDPSLVPAHQAEIERLLTRFEAEAQGLPTAIRVMIIGSRVEATSILARLHIGNSKKRWGVDEQARFVVAQIEAGWSIERIRRELPGIKNPLDKVRQHWIRQMLREAPFENPKISTYASGSSLPMTAFEYAYGSPEVREIIGLEFDKDGRMTSKPSTPDQLSALERLVGLFMDRELNTRTFPRKTKDVDYQERIDYLRKYLRGEIAWNPTGGAPATPIPSGAGAISTPAVSGSETNAPPLEGATQRLDSAHSREETSPPTASRSMRGPNNPDTKTTLVISVDYSEVPSGLQKRFGELRAIAVDRFPVASTMLMRLVLEATIKYHYRLEPARLQGKRQLGDVLGPVVADYGSHTQVRNAVGLLSKVKQARNQRGSADWFNTASHDAAFEVKGQDVRDAWLQLEPLVGFLITQVAGPASAP</sequence>
<feature type="region of interest" description="Disordered" evidence="1">
    <location>
        <begin position="294"/>
        <end position="360"/>
    </location>
</feature>
<protein>
    <recommendedName>
        <fullName evidence="4">ParB/Sulfiredoxin domain-containing protein</fullName>
    </recommendedName>
</protein>
<evidence type="ECO:0000256" key="1">
    <source>
        <dbReference type="SAM" id="MobiDB-lite"/>
    </source>
</evidence>
<organism evidence="2 3">
    <name type="scientific">Myceligenerans crystallogenes</name>
    <dbReference type="NCBI Taxonomy" id="316335"/>
    <lineage>
        <taxon>Bacteria</taxon>
        <taxon>Bacillati</taxon>
        <taxon>Actinomycetota</taxon>
        <taxon>Actinomycetes</taxon>
        <taxon>Micrococcales</taxon>
        <taxon>Promicromonosporaceae</taxon>
        <taxon>Myceligenerans</taxon>
    </lineage>
</organism>
<gene>
    <name evidence="2" type="ORF">GCM10009751_20340</name>
</gene>
<dbReference type="Proteomes" id="UP001501094">
    <property type="component" value="Unassembled WGS sequence"/>
</dbReference>
<dbReference type="EMBL" id="BAAANL010000003">
    <property type="protein sequence ID" value="GAA1862475.1"/>
    <property type="molecule type" value="Genomic_DNA"/>
</dbReference>
<name>A0ABN2ND93_9MICO</name>
<dbReference type="Gene3D" id="3.90.1530.10">
    <property type="entry name" value="Conserved hypothetical protein from pyrococcus furiosus pfu- 392566-001, ParB domain"/>
    <property type="match status" value="1"/>
</dbReference>